<accession>A0A090QBR7</accession>
<gene>
    <name evidence="1" type="ORF">JCM19314_3269</name>
</gene>
<protein>
    <submittedName>
        <fullName evidence="1">GTP-binding protein Obg</fullName>
    </submittedName>
</protein>
<organism evidence="1 2">
    <name type="scientific">Nonlabens ulvanivorans</name>
    <name type="common">Persicivirga ulvanivorans</name>
    <dbReference type="NCBI Taxonomy" id="906888"/>
    <lineage>
        <taxon>Bacteria</taxon>
        <taxon>Pseudomonadati</taxon>
        <taxon>Bacteroidota</taxon>
        <taxon>Flavobacteriia</taxon>
        <taxon>Flavobacteriales</taxon>
        <taxon>Flavobacteriaceae</taxon>
        <taxon>Nonlabens</taxon>
    </lineage>
</organism>
<name>A0A090QBR7_NONUL</name>
<dbReference type="Proteomes" id="UP000029226">
    <property type="component" value="Unassembled WGS sequence"/>
</dbReference>
<evidence type="ECO:0000313" key="1">
    <source>
        <dbReference type="EMBL" id="GAK99238.1"/>
    </source>
</evidence>
<sequence length="49" mass="5843">MLDEELMEQMKEGLDEEGAFDGAPYMFISSLSQFHMQELKDRLWQMLNE</sequence>
<comment type="caution">
    <text evidence="1">The sequence shown here is derived from an EMBL/GenBank/DDBJ whole genome shotgun (WGS) entry which is preliminary data.</text>
</comment>
<evidence type="ECO:0000313" key="2">
    <source>
        <dbReference type="Proteomes" id="UP000029226"/>
    </source>
</evidence>
<reference evidence="1 2" key="1">
    <citation type="journal article" date="2014" name="Genome Announc.">
        <title>Draft Genome Sequences of Marine Flavobacterium Nonlabens Strains NR17, NR24, NR27, NR32, NR33, and Ara13.</title>
        <authorList>
            <person name="Nakanishi M."/>
            <person name="Meirelles P."/>
            <person name="Suzuki R."/>
            <person name="Takatani N."/>
            <person name="Mino S."/>
            <person name="Suda W."/>
            <person name="Oshima K."/>
            <person name="Hattori M."/>
            <person name="Ohkuma M."/>
            <person name="Hosokawa M."/>
            <person name="Miyashita K."/>
            <person name="Thompson F.L."/>
            <person name="Niwa A."/>
            <person name="Sawabe T."/>
            <person name="Sawabe T."/>
        </authorList>
    </citation>
    <scope>NUCLEOTIDE SEQUENCE [LARGE SCALE GENOMIC DNA]</scope>
    <source>
        <strain evidence="2">JCM19314</strain>
    </source>
</reference>
<proteinExistence type="predicted"/>
<dbReference type="AlphaFoldDB" id="A0A090QBR7"/>
<dbReference type="EMBL" id="BBMM01000001">
    <property type="protein sequence ID" value="GAK99238.1"/>
    <property type="molecule type" value="Genomic_DNA"/>
</dbReference>